<evidence type="ECO:0000256" key="1">
    <source>
        <dbReference type="SAM" id="MobiDB-lite"/>
    </source>
</evidence>
<dbReference type="EMBL" id="QXFY01003499">
    <property type="protein sequence ID" value="KAE9284585.1"/>
    <property type="molecule type" value="Genomic_DNA"/>
</dbReference>
<dbReference type="Proteomes" id="UP000486351">
    <property type="component" value="Unassembled WGS sequence"/>
</dbReference>
<evidence type="ECO:0000313" key="3">
    <source>
        <dbReference type="Proteomes" id="UP000486351"/>
    </source>
</evidence>
<feature type="region of interest" description="Disordered" evidence="1">
    <location>
        <begin position="1"/>
        <end position="76"/>
    </location>
</feature>
<sequence>MRVPEVSMKAMLAEPERPSATTPTRTGPDQGKVTLSAPQEAAVKPKRATMRLSAKTEVRVPNRDGSADASVRELIE</sequence>
<name>A0A6G0QF22_9STRA</name>
<accession>A0A6G0QF22</accession>
<dbReference type="AlphaFoldDB" id="A0A6G0QF22"/>
<protein>
    <submittedName>
        <fullName evidence="2">Uncharacterized protein</fullName>
    </submittedName>
</protein>
<feature type="compositionally biased region" description="Basic and acidic residues" evidence="1">
    <location>
        <begin position="54"/>
        <end position="76"/>
    </location>
</feature>
<comment type="caution">
    <text evidence="2">The sequence shown here is derived from an EMBL/GenBank/DDBJ whole genome shotgun (WGS) entry which is preliminary data.</text>
</comment>
<proteinExistence type="predicted"/>
<organism evidence="2 3">
    <name type="scientific">Phytophthora fragariae</name>
    <dbReference type="NCBI Taxonomy" id="53985"/>
    <lineage>
        <taxon>Eukaryota</taxon>
        <taxon>Sar</taxon>
        <taxon>Stramenopiles</taxon>
        <taxon>Oomycota</taxon>
        <taxon>Peronosporomycetes</taxon>
        <taxon>Peronosporales</taxon>
        <taxon>Peronosporaceae</taxon>
        <taxon>Phytophthora</taxon>
    </lineage>
</organism>
<reference evidence="2 3" key="1">
    <citation type="submission" date="2018-09" db="EMBL/GenBank/DDBJ databases">
        <title>Genomic investigation of the strawberry pathogen Phytophthora fragariae indicates pathogenicity is determined by transcriptional variation in three key races.</title>
        <authorList>
            <person name="Adams T.M."/>
            <person name="Armitage A.D."/>
            <person name="Sobczyk M.K."/>
            <person name="Bates H.J."/>
            <person name="Dunwell J.M."/>
            <person name="Nellist C.F."/>
            <person name="Harrison R.J."/>
        </authorList>
    </citation>
    <scope>NUCLEOTIDE SEQUENCE [LARGE SCALE GENOMIC DNA]</scope>
    <source>
        <strain evidence="2 3">NOV-77</strain>
    </source>
</reference>
<gene>
    <name evidence="2" type="ORF">PF008_g27123</name>
</gene>
<evidence type="ECO:0000313" key="2">
    <source>
        <dbReference type="EMBL" id="KAE9284585.1"/>
    </source>
</evidence>